<dbReference type="PANTHER" id="PTHR38248:SF2">
    <property type="entry name" value="FUNK1 11"/>
    <property type="match status" value="1"/>
</dbReference>
<gene>
    <name evidence="2" type="ORF">F5891DRAFT_942303</name>
</gene>
<keyword evidence="3" id="KW-1185">Reference proteome</keyword>
<dbReference type="GeneID" id="64668704"/>
<name>A0AAD4EHA5_9AGAM</name>
<comment type="caution">
    <text evidence="2">The sequence shown here is derived from an EMBL/GenBank/DDBJ whole genome shotgun (WGS) entry which is preliminary data.</text>
</comment>
<dbReference type="Proteomes" id="UP001195769">
    <property type="component" value="Unassembled WGS sequence"/>
</dbReference>
<dbReference type="RefSeq" id="XP_041231641.1">
    <property type="nucleotide sequence ID" value="XM_041374406.1"/>
</dbReference>
<reference evidence="2" key="1">
    <citation type="journal article" date="2020" name="New Phytol.">
        <title>Comparative genomics reveals dynamic genome evolution in host specialist ectomycorrhizal fungi.</title>
        <authorList>
            <person name="Lofgren L.A."/>
            <person name="Nguyen N.H."/>
            <person name="Vilgalys R."/>
            <person name="Ruytinx J."/>
            <person name="Liao H.L."/>
            <person name="Branco S."/>
            <person name="Kuo A."/>
            <person name="LaButti K."/>
            <person name="Lipzen A."/>
            <person name="Andreopoulos W."/>
            <person name="Pangilinan J."/>
            <person name="Riley R."/>
            <person name="Hundley H."/>
            <person name="Na H."/>
            <person name="Barry K."/>
            <person name="Grigoriev I.V."/>
            <person name="Stajich J.E."/>
            <person name="Kennedy P.G."/>
        </authorList>
    </citation>
    <scope>NUCLEOTIDE SEQUENCE</scope>
    <source>
        <strain evidence="2">FC203</strain>
    </source>
</reference>
<dbReference type="AlphaFoldDB" id="A0AAD4EHA5"/>
<accession>A0AAD4EHA5</accession>
<feature type="domain" description="Fungal-type protein kinase" evidence="1">
    <location>
        <begin position="30"/>
        <end position="255"/>
    </location>
</feature>
<dbReference type="PANTHER" id="PTHR38248">
    <property type="entry name" value="FUNK1 6"/>
    <property type="match status" value="1"/>
</dbReference>
<evidence type="ECO:0000313" key="3">
    <source>
        <dbReference type="Proteomes" id="UP001195769"/>
    </source>
</evidence>
<evidence type="ECO:0000313" key="2">
    <source>
        <dbReference type="EMBL" id="KAG1906066.1"/>
    </source>
</evidence>
<sequence length="276" mass="31686">MFPPLWYGSSSTVPVESEHVQRKPDVCLSEHTELRWNTILVVAELTTTSYTPSIPAGKTLDTKAWLIFREQPWRRFVLSLSFSNNYHELRVHVHDHSGGIVTPEINIHENPDAFKRVMACIVFGRRDCIGFDLTITINPKMTSLLSGAFWARNIKGQIAFNENVYNLLKVIFCNQGLVGCGTVCYLARRDGEEFIIKDHWVKGDKSVVLNEVEMLKALKDIPGVPQYVEHCLMEVEPGKVDDTQMYRQKIYNSTQGVYRTHVRLILKPRARPLHEF</sequence>
<evidence type="ECO:0000259" key="1">
    <source>
        <dbReference type="Pfam" id="PF17667"/>
    </source>
</evidence>
<dbReference type="InterPro" id="IPR040976">
    <property type="entry name" value="Pkinase_fungal"/>
</dbReference>
<organism evidence="2 3">
    <name type="scientific">Suillus fuscotomentosus</name>
    <dbReference type="NCBI Taxonomy" id="1912939"/>
    <lineage>
        <taxon>Eukaryota</taxon>
        <taxon>Fungi</taxon>
        <taxon>Dikarya</taxon>
        <taxon>Basidiomycota</taxon>
        <taxon>Agaricomycotina</taxon>
        <taxon>Agaricomycetes</taxon>
        <taxon>Agaricomycetidae</taxon>
        <taxon>Boletales</taxon>
        <taxon>Suillineae</taxon>
        <taxon>Suillaceae</taxon>
        <taxon>Suillus</taxon>
    </lineage>
</organism>
<dbReference type="EMBL" id="JABBWK010000005">
    <property type="protein sequence ID" value="KAG1906066.1"/>
    <property type="molecule type" value="Genomic_DNA"/>
</dbReference>
<dbReference type="Pfam" id="PF17667">
    <property type="entry name" value="Pkinase_fungal"/>
    <property type="match status" value="1"/>
</dbReference>
<proteinExistence type="predicted"/>
<protein>
    <recommendedName>
        <fullName evidence="1">Fungal-type protein kinase domain-containing protein</fullName>
    </recommendedName>
</protein>